<feature type="compositionally biased region" description="Gly residues" evidence="1">
    <location>
        <begin position="1092"/>
        <end position="1104"/>
    </location>
</feature>
<feature type="region of interest" description="Disordered" evidence="1">
    <location>
        <begin position="302"/>
        <end position="433"/>
    </location>
</feature>
<feature type="compositionally biased region" description="Low complexity" evidence="1">
    <location>
        <begin position="594"/>
        <end position="606"/>
    </location>
</feature>
<evidence type="ECO:0000313" key="3">
    <source>
        <dbReference type="Proteomes" id="UP000007799"/>
    </source>
</evidence>
<proteinExistence type="predicted"/>
<feature type="compositionally biased region" description="Acidic residues" evidence="1">
    <location>
        <begin position="1"/>
        <end position="10"/>
    </location>
</feature>
<feature type="compositionally biased region" description="Basic residues" evidence="1">
    <location>
        <begin position="878"/>
        <end position="888"/>
    </location>
</feature>
<reference evidence="2" key="1">
    <citation type="submission" date="2009-08" db="EMBL/GenBank/DDBJ databases">
        <title>Annotation of Salpingoeca rosetta.</title>
        <authorList>
            <consortium name="The Broad Institute Genome Sequencing Platform"/>
            <person name="Russ C."/>
            <person name="Cuomo C."/>
            <person name="Burger G."/>
            <person name="Gray M.W."/>
            <person name="Holland P.W.H."/>
            <person name="King N."/>
            <person name="Lang F.B.F."/>
            <person name="Roger A.J."/>
            <person name="Ruiz-Trillo I."/>
            <person name="Young S.K."/>
            <person name="Zeng Q."/>
            <person name="Gargeya S."/>
            <person name="Alvarado L."/>
            <person name="Berlin A."/>
            <person name="Chapman S.B."/>
            <person name="Chen Z."/>
            <person name="Freedman E."/>
            <person name="Gellesch M."/>
            <person name="Goldberg J."/>
            <person name="Griggs A."/>
            <person name="Gujja S."/>
            <person name="Heilman E."/>
            <person name="Heiman D."/>
            <person name="Howarth C."/>
            <person name="Mehta T."/>
            <person name="Neiman D."/>
            <person name="Pearson M."/>
            <person name="Roberts A."/>
            <person name="Saif S."/>
            <person name="Shea T."/>
            <person name="Shenoy N."/>
            <person name="Sisk P."/>
            <person name="Stolte C."/>
            <person name="Sykes S."/>
            <person name="White J."/>
            <person name="Yandava C."/>
            <person name="Haas B."/>
            <person name="Nusbaum C."/>
            <person name="Birren B."/>
        </authorList>
    </citation>
    <scope>NUCLEOTIDE SEQUENCE [LARGE SCALE GENOMIC DNA]</scope>
    <source>
        <strain evidence="2">ATCC 50818</strain>
    </source>
</reference>
<feature type="region of interest" description="Disordered" evidence="1">
    <location>
        <begin position="1084"/>
        <end position="1105"/>
    </location>
</feature>
<feature type="compositionally biased region" description="Polar residues" evidence="1">
    <location>
        <begin position="29"/>
        <end position="38"/>
    </location>
</feature>
<feature type="compositionally biased region" description="Polar residues" evidence="1">
    <location>
        <begin position="1243"/>
        <end position="1252"/>
    </location>
</feature>
<feature type="region of interest" description="Disordered" evidence="1">
    <location>
        <begin position="476"/>
        <end position="545"/>
    </location>
</feature>
<keyword evidence="3" id="KW-1185">Reference proteome</keyword>
<feature type="region of interest" description="Disordered" evidence="1">
    <location>
        <begin position="1225"/>
        <end position="1252"/>
    </location>
</feature>
<feature type="region of interest" description="Disordered" evidence="1">
    <location>
        <begin position="1"/>
        <end position="43"/>
    </location>
</feature>
<evidence type="ECO:0000313" key="2">
    <source>
        <dbReference type="EMBL" id="EGD77368.1"/>
    </source>
</evidence>
<feature type="compositionally biased region" description="Polar residues" evidence="1">
    <location>
        <begin position="520"/>
        <end position="537"/>
    </location>
</feature>
<dbReference type="KEGG" id="sre:PTSG_12730"/>
<feature type="compositionally biased region" description="Polar residues" evidence="1">
    <location>
        <begin position="582"/>
        <end position="593"/>
    </location>
</feature>
<protein>
    <submittedName>
        <fullName evidence="2">Uncharacterized protein</fullName>
    </submittedName>
</protein>
<organism evidence="3">
    <name type="scientific">Salpingoeca rosetta (strain ATCC 50818 / BSB-021)</name>
    <dbReference type="NCBI Taxonomy" id="946362"/>
    <lineage>
        <taxon>Eukaryota</taxon>
        <taxon>Choanoflagellata</taxon>
        <taxon>Craspedida</taxon>
        <taxon>Salpingoecidae</taxon>
        <taxon>Salpingoeca</taxon>
    </lineage>
</organism>
<dbReference type="RefSeq" id="XP_004990712.1">
    <property type="nucleotide sequence ID" value="XM_004990655.1"/>
</dbReference>
<dbReference type="InParanoid" id="F2UJR9"/>
<dbReference type="OrthoDB" id="67750at2759"/>
<dbReference type="PANTHER" id="PTHR16078:SF1">
    <property type="entry name" value="COILED-COIL DOMAIN-CONTAINING PROTEIN 87"/>
    <property type="match status" value="1"/>
</dbReference>
<dbReference type="EMBL" id="GL832977">
    <property type="protein sequence ID" value="EGD77368.1"/>
    <property type="molecule type" value="Genomic_DNA"/>
</dbReference>
<dbReference type="eggNOG" id="ENOG502QQN1">
    <property type="taxonomic scope" value="Eukaryota"/>
</dbReference>
<feature type="compositionally biased region" description="Basic residues" evidence="1">
    <location>
        <begin position="390"/>
        <end position="399"/>
    </location>
</feature>
<dbReference type="Proteomes" id="UP000007799">
    <property type="component" value="Unassembled WGS sequence"/>
</dbReference>
<dbReference type="InterPro" id="IPR037383">
    <property type="entry name" value="CCDC87"/>
</dbReference>
<feature type="region of interest" description="Disordered" evidence="1">
    <location>
        <begin position="840"/>
        <end position="898"/>
    </location>
</feature>
<feature type="compositionally biased region" description="Low complexity" evidence="1">
    <location>
        <begin position="370"/>
        <end position="389"/>
    </location>
</feature>
<dbReference type="Gene3D" id="1.20.58.1520">
    <property type="match status" value="1"/>
</dbReference>
<sequence length="1252" mass="140348">MSRVDEDLEDTREREKDVQSKLQALQKELSGSSGSSDAFDTDPAVGHVRTQDHLLHAVLERFLEEPRPAGFTPTGMAPFHDVIITELKRAWDDFSRRKWNAVLSDAINKEIDRRIPWTLIEISVLLYRRLRTLLNRARQRGVFSDSANTIRYLSKLAGDARRAFKIKEISAYLGEQLKRSKNRPCRPVIVTQASKDLQGTSTTRHVPVYMLIRWYIIQDMRDDKYQRQLSDRIAALKRDMKMPSIPFDTSLKRIKELESVLEGAVSRRVSVVNTSPSALSVRQMAALGLPFANQHLVQYDSSGTRTLSTQSPSPSPSSASMMSAAMPGAGVGMDAGVHMQGGRLAPPHQRSGDSGLVRDDDDNDDGDGGRVIVVDVPVEAQQKLEQQRQQRLRGRRRRRAGDGRDDGDDDGGGDGDESMVASPSARRRRASLPTILEPLSMERLLEDVKWRTSGPGRRSLRRAVSASCLSSLFYTQEEAEREDEGQVGVDETPKPSTHQHQHNHRRRHRRSKAYRARRSTSLAQSQTRPATDGSVNIPTPPPMSSRLLMASFSQQEKRDSMALRTSASVAAVASSTVPRVESTGTLAATPSQLTAATAETAETAATKRAPADSATTRQRKQHAREVHDMTQAMLRWRQKPDADIGDMDPILSAHLNTKHLLDPVLPKRPPPEQERPTGRRYLLSHATRRHPHVQEFVANAPLSAADDDDLHFRPRVPRVSDRELVWFITLQPSLPIFMENDPALTPAAISDMDDPLYRFVSMTKIYGKLSEEFTLKTIVDDTLGELHSYGIFGQVLPAPEDLDIAGALMPHRADNEFPFSVNNVLMSNDEALKETAASELTAATAGDTKKDNGDGNGTSKKGRKQRGGEKDEKEKKEKRFHRSYRNRPPKVVANPSEQHLARQARQYESWLKWWQNTLEFVDYKEWLEEHEADFLPAVFSMFPERAPPDLEEDEAEVQARREALAVHHARSQQLLQEKKSYEKGMWNVNAVQMGGLAADMNDLALDQLTGDDHEMKRQREFDALQRRFDVVWRDLRLSTMEKLDKAILYSSVKYSRPGSATTRRHRLQPLDVADRIRGVRTSAHTRAARSAAGGGGPSGHGSGVQGHTLHALRQAVELWEEVRAAIVAREAVLSELEEFERVASDPARLYARVSQSSRVAEAKKRGVMMGKLERAGKRVLAAIDRVETILGDVVAFDQRPYRDKMSSDVREMLYWLTQERRQQSLAGDGMRLTGTSLRPAGTPQPTDALSLP</sequence>
<evidence type="ECO:0000256" key="1">
    <source>
        <dbReference type="SAM" id="MobiDB-lite"/>
    </source>
</evidence>
<feature type="compositionally biased region" description="Basic and acidic residues" evidence="1">
    <location>
        <begin position="866"/>
        <end position="877"/>
    </location>
</feature>
<gene>
    <name evidence="2" type="ORF">PTSG_12730</name>
</gene>
<feature type="region of interest" description="Disordered" evidence="1">
    <location>
        <begin position="573"/>
        <end position="627"/>
    </location>
</feature>
<dbReference type="PANTHER" id="PTHR16078">
    <property type="entry name" value="COILED-COIL DOMAIN-CONTAINING PROTEIN 87"/>
    <property type="match status" value="1"/>
</dbReference>
<feature type="compositionally biased region" description="Acidic residues" evidence="1">
    <location>
        <begin position="405"/>
        <end position="417"/>
    </location>
</feature>
<dbReference type="AlphaFoldDB" id="F2UJR9"/>
<accession>F2UJR9</accession>
<name>F2UJR9_SALR5</name>
<feature type="compositionally biased region" description="Basic residues" evidence="1">
    <location>
        <begin position="497"/>
        <end position="518"/>
    </location>
</feature>
<feature type="compositionally biased region" description="Low complexity" evidence="1">
    <location>
        <begin position="316"/>
        <end position="328"/>
    </location>
</feature>
<dbReference type="GeneID" id="16071270"/>